<dbReference type="GO" id="GO:0019825">
    <property type="term" value="F:oxygen binding"/>
    <property type="evidence" value="ECO:0007669"/>
    <property type="project" value="InterPro"/>
</dbReference>
<dbReference type="PANTHER" id="PTHR32089">
    <property type="entry name" value="METHYL-ACCEPTING CHEMOTAXIS PROTEIN MCPB"/>
    <property type="match status" value="1"/>
</dbReference>
<accession>A0A4S2H470</accession>
<dbReference type="GO" id="GO:0016020">
    <property type="term" value="C:membrane"/>
    <property type="evidence" value="ECO:0007669"/>
    <property type="project" value="InterPro"/>
</dbReference>
<dbReference type="InterPro" id="IPR012292">
    <property type="entry name" value="Globin/Proto"/>
</dbReference>
<dbReference type="Gene3D" id="1.10.490.10">
    <property type="entry name" value="Globins"/>
    <property type="match status" value="1"/>
</dbReference>
<dbReference type="Pfam" id="PF11563">
    <property type="entry name" value="Protoglobin"/>
    <property type="match status" value="1"/>
</dbReference>
<dbReference type="AlphaFoldDB" id="A0A4S2H470"/>
<sequence length="453" mass="47725">MSQPTIDYAQRLAFLKFSDEDRRTLRALKPLIEARFPAILEKFYAHLRHYPEVAQMFGGDAGMKHAAHKQLQHWLRICEARFDAEYTRSVQAIGNTHARLNLQPEWYFGGYNFLMGGLLDAILEEAGKGAGLAGAKKAFAAARARASVLTKAVMLDMDLVMSTIYAHMEAERRRQTGELANEFSERVAGMVSAVAAASEELSRTARSMSATAETTTQKSSAVAAAAEEATATAKSVAAAADELTRAIAEISEQAAQAADASGAASSEARRTGETMAELAEAAEKIGEIVNLIETVAEQTNLLALNATIEAARAGDAGKGFAVVASEVKSLARKTASATEEISGQIANIQSVVKQAVEAIGRVTGRVETVSGVSSSISAAVEQQNAATAEISRNTGETAKSSGSVSQTIQSVLAGAQETSQSADAVVGAAEELGRQAEALRGDAARFLERIRAA</sequence>
<feature type="coiled-coil region" evidence="4">
    <location>
        <begin position="233"/>
        <end position="260"/>
    </location>
</feature>
<dbReference type="SUPFAM" id="SSF46458">
    <property type="entry name" value="Globin-like"/>
    <property type="match status" value="1"/>
</dbReference>
<proteinExistence type="inferred from homology"/>
<dbReference type="GO" id="GO:0007165">
    <property type="term" value="P:signal transduction"/>
    <property type="evidence" value="ECO:0007669"/>
    <property type="project" value="UniProtKB-KW"/>
</dbReference>
<dbReference type="RefSeq" id="WP_135994581.1">
    <property type="nucleotide sequence ID" value="NZ_CP071057.1"/>
</dbReference>
<gene>
    <name evidence="6" type="ORF">E5163_02845</name>
</gene>
<evidence type="ECO:0000256" key="4">
    <source>
        <dbReference type="SAM" id="Coils"/>
    </source>
</evidence>
<dbReference type="OrthoDB" id="4514964at2"/>
<evidence type="ECO:0000313" key="6">
    <source>
        <dbReference type="EMBL" id="TGY90082.1"/>
    </source>
</evidence>
<dbReference type="InterPro" id="IPR044398">
    <property type="entry name" value="Globin-sensor_dom"/>
</dbReference>
<dbReference type="PROSITE" id="PS50111">
    <property type="entry name" value="CHEMOTAXIS_TRANSDUC_2"/>
    <property type="match status" value="1"/>
</dbReference>
<organism evidence="6 7">
    <name type="scientific">Marinicauda algicola</name>
    <dbReference type="NCBI Taxonomy" id="2029849"/>
    <lineage>
        <taxon>Bacteria</taxon>
        <taxon>Pseudomonadati</taxon>
        <taxon>Pseudomonadota</taxon>
        <taxon>Alphaproteobacteria</taxon>
        <taxon>Maricaulales</taxon>
        <taxon>Maricaulaceae</taxon>
        <taxon>Marinicauda</taxon>
    </lineage>
</organism>
<dbReference type="GO" id="GO:0006935">
    <property type="term" value="P:chemotaxis"/>
    <property type="evidence" value="ECO:0007669"/>
    <property type="project" value="InterPro"/>
</dbReference>
<dbReference type="SMART" id="SM00283">
    <property type="entry name" value="MA"/>
    <property type="match status" value="1"/>
</dbReference>
<dbReference type="InterPro" id="IPR009050">
    <property type="entry name" value="Globin-like_sf"/>
</dbReference>
<dbReference type="InterPro" id="IPR004090">
    <property type="entry name" value="Chemotax_Me-accpt_rcpt"/>
</dbReference>
<evidence type="ECO:0000256" key="2">
    <source>
        <dbReference type="ARBA" id="ARBA00029447"/>
    </source>
</evidence>
<dbReference type="Pfam" id="PF00015">
    <property type="entry name" value="MCPsignal"/>
    <property type="match status" value="1"/>
</dbReference>
<keyword evidence="7" id="KW-1185">Reference proteome</keyword>
<dbReference type="PANTHER" id="PTHR32089:SF112">
    <property type="entry name" value="LYSOZYME-LIKE PROTEIN-RELATED"/>
    <property type="match status" value="1"/>
</dbReference>
<dbReference type="GO" id="GO:0004888">
    <property type="term" value="F:transmembrane signaling receptor activity"/>
    <property type="evidence" value="ECO:0007669"/>
    <property type="project" value="InterPro"/>
</dbReference>
<dbReference type="PRINTS" id="PR00260">
    <property type="entry name" value="CHEMTRNSDUCR"/>
</dbReference>
<keyword evidence="1 3" id="KW-0807">Transducer</keyword>
<comment type="caution">
    <text evidence="6">The sequence shown here is derived from an EMBL/GenBank/DDBJ whole genome shotgun (WGS) entry which is preliminary data.</text>
</comment>
<dbReference type="InterPro" id="IPR039379">
    <property type="entry name" value="Protoglobin_sensor_dom"/>
</dbReference>
<protein>
    <submittedName>
        <fullName evidence="6">Globin-coupled sensor protein</fullName>
    </submittedName>
</protein>
<dbReference type="EMBL" id="SRXW01000001">
    <property type="protein sequence ID" value="TGY90082.1"/>
    <property type="molecule type" value="Genomic_DNA"/>
</dbReference>
<evidence type="ECO:0000313" key="7">
    <source>
        <dbReference type="Proteomes" id="UP000308054"/>
    </source>
</evidence>
<dbReference type="Gene3D" id="1.10.287.950">
    <property type="entry name" value="Methyl-accepting chemotaxis protein"/>
    <property type="match status" value="1"/>
</dbReference>
<dbReference type="CDD" id="cd01068">
    <property type="entry name" value="globin_sensor"/>
    <property type="match status" value="1"/>
</dbReference>
<name>A0A4S2H470_9PROT</name>
<evidence type="ECO:0000256" key="1">
    <source>
        <dbReference type="ARBA" id="ARBA00023224"/>
    </source>
</evidence>
<dbReference type="InterPro" id="IPR004089">
    <property type="entry name" value="MCPsignal_dom"/>
</dbReference>
<keyword evidence="4" id="KW-0175">Coiled coil</keyword>
<feature type="domain" description="Methyl-accepting transducer" evidence="5">
    <location>
        <begin position="190"/>
        <end position="426"/>
    </location>
</feature>
<dbReference type="GO" id="GO:0020037">
    <property type="term" value="F:heme binding"/>
    <property type="evidence" value="ECO:0007669"/>
    <property type="project" value="InterPro"/>
</dbReference>
<reference evidence="6 7" key="1">
    <citation type="journal article" date="2017" name="Int. J. Syst. Evol. Microbiol.">
        <title>Marinicauda algicola sp. nov., isolated from a marine red alga Rhodosorus marinus.</title>
        <authorList>
            <person name="Jeong S.E."/>
            <person name="Jeon S.H."/>
            <person name="Chun B.H."/>
            <person name="Kim D.W."/>
            <person name="Jeon C.O."/>
        </authorList>
    </citation>
    <scope>NUCLEOTIDE SEQUENCE [LARGE SCALE GENOMIC DNA]</scope>
    <source>
        <strain evidence="6 7">JCM 31718</strain>
    </source>
</reference>
<dbReference type="Proteomes" id="UP000308054">
    <property type="component" value="Unassembled WGS sequence"/>
</dbReference>
<evidence type="ECO:0000256" key="3">
    <source>
        <dbReference type="PROSITE-ProRule" id="PRU00284"/>
    </source>
</evidence>
<dbReference type="SUPFAM" id="SSF58104">
    <property type="entry name" value="Methyl-accepting chemotaxis protein (MCP) signaling domain"/>
    <property type="match status" value="1"/>
</dbReference>
<evidence type="ECO:0000259" key="5">
    <source>
        <dbReference type="PROSITE" id="PS50111"/>
    </source>
</evidence>
<comment type="similarity">
    <text evidence="2">Belongs to the methyl-accepting chemotaxis (MCP) protein family.</text>
</comment>